<proteinExistence type="predicted"/>
<dbReference type="InterPro" id="IPR058248">
    <property type="entry name" value="Lxx211020-like"/>
</dbReference>
<dbReference type="OrthoDB" id="9796962at2"/>
<dbReference type="RefSeq" id="WP_126148640.1">
    <property type="nucleotide sequence ID" value="NZ_JBHTMH010000002.1"/>
</dbReference>
<sequence length="151" mass="16023">MQFFRVGVLALMMCTAPTAFAQQSGSIQIVTPFSRATLPNAGTGGAYFSIANLGTQDDILLSAETPVAEEVQLHSMAMDGDVMRMRQMPDGIPVPAGSTVVLEPSGLHLMLVRLKQPLKEGETLPLTLNFEKAGTIDLEVPIGSIAARKAP</sequence>
<gene>
    <name evidence="2" type="ORF">DEVEQU_00150</name>
</gene>
<dbReference type="Pfam" id="PF04314">
    <property type="entry name" value="PCuAC"/>
    <property type="match status" value="1"/>
</dbReference>
<feature type="chain" id="PRO_5018721070" description="Copper chaperone PCu(A)C" evidence="1">
    <location>
        <begin position="22"/>
        <end position="151"/>
    </location>
</feature>
<name>A0A3S5D351_9HYPH</name>
<keyword evidence="1" id="KW-0732">Signal</keyword>
<dbReference type="AlphaFoldDB" id="A0A3S5D351"/>
<dbReference type="InterPro" id="IPR036182">
    <property type="entry name" value="PCuAC_sf"/>
</dbReference>
<protein>
    <recommendedName>
        <fullName evidence="4">Copper chaperone PCu(A)C</fullName>
    </recommendedName>
</protein>
<dbReference type="PANTHER" id="PTHR36302:SF1">
    <property type="entry name" value="COPPER CHAPERONE PCU(A)C"/>
    <property type="match status" value="1"/>
</dbReference>
<dbReference type="PANTHER" id="PTHR36302">
    <property type="entry name" value="BLR7088 PROTEIN"/>
    <property type="match status" value="1"/>
</dbReference>
<keyword evidence="3" id="KW-1185">Reference proteome</keyword>
<dbReference type="EMBL" id="UZWD01000004">
    <property type="protein sequence ID" value="VDS03030.1"/>
    <property type="molecule type" value="Genomic_DNA"/>
</dbReference>
<evidence type="ECO:0000256" key="1">
    <source>
        <dbReference type="SAM" id="SignalP"/>
    </source>
</evidence>
<dbReference type="InterPro" id="IPR007410">
    <property type="entry name" value="LpqE-like"/>
</dbReference>
<dbReference type="SUPFAM" id="SSF110087">
    <property type="entry name" value="DR1885-like metal-binding protein"/>
    <property type="match status" value="1"/>
</dbReference>
<dbReference type="Gene3D" id="2.60.40.1890">
    <property type="entry name" value="PCu(A)C copper chaperone"/>
    <property type="match status" value="1"/>
</dbReference>
<evidence type="ECO:0000313" key="2">
    <source>
        <dbReference type="EMBL" id="VDS03030.1"/>
    </source>
</evidence>
<organism evidence="2 3">
    <name type="scientific">Devosia equisanguinis</name>
    <dbReference type="NCBI Taxonomy" id="2490941"/>
    <lineage>
        <taxon>Bacteria</taxon>
        <taxon>Pseudomonadati</taxon>
        <taxon>Pseudomonadota</taxon>
        <taxon>Alphaproteobacteria</taxon>
        <taxon>Hyphomicrobiales</taxon>
        <taxon>Devosiaceae</taxon>
        <taxon>Devosia</taxon>
    </lineage>
</organism>
<dbReference type="Proteomes" id="UP000268844">
    <property type="component" value="Unassembled WGS sequence"/>
</dbReference>
<evidence type="ECO:0008006" key="4">
    <source>
        <dbReference type="Google" id="ProtNLM"/>
    </source>
</evidence>
<feature type="signal peptide" evidence="1">
    <location>
        <begin position="1"/>
        <end position="21"/>
    </location>
</feature>
<reference evidence="2 3" key="1">
    <citation type="submission" date="2018-12" db="EMBL/GenBank/DDBJ databases">
        <authorList>
            <person name="Criscuolo A."/>
        </authorList>
    </citation>
    <scope>NUCLEOTIDE SEQUENCE [LARGE SCALE GENOMIC DNA]</scope>
    <source>
        <strain evidence="2">ACIP1116281</strain>
    </source>
</reference>
<evidence type="ECO:0000313" key="3">
    <source>
        <dbReference type="Proteomes" id="UP000268844"/>
    </source>
</evidence>
<accession>A0A3S5D351</accession>